<sequence>MKSYNPLERKLAQTLDNFPQIKQTAKTAYQYFNYWYYGDRNFTIALHPDVTIATPSQWSATIPTTEELFFGYYDKSPWSTDMTKLVYHRFRGNQLEIVVYNREQKTVNAIAKTKTWSSQQGSMVQWLDNQTIIFNDLVAGDLVARAINLGDKTEKIIPLPIQTLHPDRKEALSLNYKRLDTMRPEYGYSVTANNFASDLPYSEDGIWRVDLESGLTELIITIESLINHQPRPEMADCQHKVNHIMYSPQGSRYVFMHRWLGSQGKFSRLYNADSEGNLKLLLDDRMVSHYSWQDEEHLLAWARTEEKGDHYYLINVVTSEKQIIGQDILDIYGDGHPSFSPDRRWILTDSYPDKARQQHLLLYEMATGKSTEIASFLAPLKYSADARCDLHPRWSPDGNWVSVDATHEGYRMSYILNVSSLVNNGV</sequence>
<evidence type="ECO:0000313" key="2">
    <source>
        <dbReference type="Proteomes" id="UP000320055"/>
    </source>
</evidence>
<gene>
    <name evidence="1" type="ORF">H1P_1820003</name>
</gene>
<reference evidence="1 2" key="1">
    <citation type="submission" date="2019-01" db="EMBL/GenBank/DDBJ databases">
        <authorList>
            <person name="Brito A."/>
        </authorList>
    </citation>
    <scope>NUCLEOTIDE SEQUENCE [LARGE SCALE GENOMIC DNA]</scope>
    <source>
        <strain evidence="1">1</strain>
    </source>
</reference>
<dbReference type="PANTHER" id="PTHR36842">
    <property type="entry name" value="PROTEIN TOLB HOMOLOG"/>
    <property type="match status" value="1"/>
</dbReference>
<dbReference type="Proteomes" id="UP000320055">
    <property type="component" value="Unassembled WGS sequence"/>
</dbReference>
<dbReference type="RefSeq" id="WP_144871303.1">
    <property type="nucleotide sequence ID" value="NZ_LR213932.1"/>
</dbReference>
<evidence type="ECO:0000313" key="1">
    <source>
        <dbReference type="EMBL" id="VEP13091.1"/>
    </source>
</evidence>
<dbReference type="EMBL" id="CAACVJ010000093">
    <property type="protein sequence ID" value="VEP13091.1"/>
    <property type="molecule type" value="Genomic_DNA"/>
</dbReference>
<proteinExistence type="predicted"/>
<dbReference type="PANTHER" id="PTHR36842:SF1">
    <property type="entry name" value="PROTEIN TOLB"/>
    <property type="match status" value="1"/>
</dbReference>
<dbReference type="SUPFAM" id="SSF82171">
    <property type="entry name" value="DPP6 N-terminal domain-like"/>
    <property type="match status" value="1"/>
</dbReference>
<dbReference type="OrthoDB" id="5174394at2"/>
<dbReference type="Gene3D" id="2.130.10.10">
    <property type="entry name" value="YVTN repeat-like/Quinoprotein amine dehydrogenase"/>
    <property type="match status" value="1"/>
</dbReference>
<dbReference type="InterPro" id="IPR011659">
    <property type="entry name" value="WD40"/>
</dbReference>
<dbReference type="AlphaFoldDB" id="A0A563VNU4"/>
<dbReference type="InterPro" id="IPR015943">
    <property type="entry name" value="WD40/YVTN_repeat-like_dom_sf"/>
</dbReference>
<name>A0A563VNU4_9CYAN</name>
<organism evidence="1 2">
    <name type="scientific">Hyella patelloides LEGE 07179</name>
    <dbReference type="NCBI Taxonomy" id="945734"/>
    <lineage>
        <taxon>Bacteria</taxon>
        <taxon>Bacillati</taxon>
        <taxon>Cyanobacteriota</taxon>
        <taxon>Cyanophyceae</taxon>
        <taxon>Pleurocapsales</taxon>
        <taxon>Hyellaceae</taxon>
        <taxon>Hyella</taxon>
    </lineage>
</organism>
<protein>
    <submittedName>
        <fullName evidence="1">Uncharacterized protein</fullName>
    </submittedName>
</protein>
<accession>A0A563VNU4</accession>
<dbReference type="Pfam" id="PF07676">
    <property type="entry name" value="PD40"/>
    <property type="match status" value="1"/>
</dbReference>
<keyword evidence="2" id="KW-1185">Reference proteome</keyword>